<feature type="domain" description="Lysozyme inhibitor LprI-like N-terminal" evidence="2">
    <location>
        <begin position="31"/>
        <end position="83"/>
    </location>
</feature>
<gene>
    <name evidence="3" type="ORF">FBZ82_11511</name>
</gene>
<dbReference type="GO" id="GO:0005576">
    <property type="term" value="C:extracellular region"/>
    <property type="evidence" value="ECO:0007669"/>
    <property type="project" value="TreeGrafter"/>
</dbReference>
<organism evidence="3 4">
    <name type="scientific">Azospirillum brasilense</name>
    <dbReference type="NCBI Taxonomy" id="192"/>
    <lineage>
        <taxon>Bacteria</taxon>
        <taxon>Pseudomonadati</taxon>
        <taxon>Pseudomonadota</taxon>
        <taxon>Alphaproteobacteria</taxon>
        <taxon>Rhodospirillales</taxon>
        <taxon>Azospirillaceae</taxon>
        <taxon>Azospirillum</taxon>
    </lineage>
</organism>
<feature type="signal peptide" evidence="1">
    <location>
        <begin position="1"/>
        <end position="24"/>
    </location>
</feature>
<dbReference type="EMBL" id="VITF01000015">
    <property type="protein sequence ID" value="TWA62120.1"/>
    <property type="molecule type" value="Genomic_DNA"/>
</dbReference>
<evidence type="ECO:0000313" key="3">
    <source>
        <dbReference type="EMBL" id="TWA62120.1"/>
    </source>
</evidence>
<feature type="chain" id="PRO_5021738178" evidence="1">
    <location>
        <begin position="25"/>
        <end position="403"/>
    </location>
</feature>
<protein>
    <submittedName>
        <fullName evidence="3">Uncharacterized protein DUF1311</fullName>
    </submittedName>
</protein>
<evidence type="ECO:0000313" key="4">
    <source>
        <dbReference type="Proteomes" id="UP000316083"/>
    </source>
</evidence>
<accession>A0A560AP30</accession>
<sequence>MRWHLIFIFTISAFLSTLAANAYAAGFDCGKAATTVEKLICSNQNLSDADSKLSALFKASQGSRFAEEIKKEQRSWVKERNKCDDIHCLNSMYRDRIFVVSLSIGQEASSADGSLFMSLPPIDVKSSVKSRIIDISQKGRISFSHDAAGGKYSFFTDSGAALTVSFLWDLEENALSDLEKLDKSENDVWVVGKIEVYEDGSASMSRAHPINILSKDVSKEGGSPAKQGQFLVDGFRNFKFGMTYDQLKSVDPSCNLPDYSGSHIICRLDVMSAKRTAFFCSESHWRKAGSFPFNCSDSKFDKLSAIKIYFGNANSDFFKKIFQELSNKYGLFQSPSEFELSEYNRKGMRNGNSISWYFANAQIVLTAEVINGEETAMVSYLSYQISDWLKTQLISNSQKDDKL</sequence>
<dbReference type="PANTHER" id="PTHR37549:SF1">
    <property type="entry name" value="LIPOPROTEIN LPRI"/>
    <property type="match status" value="1"/>
</dbReference>
<comment type="caution">
    <text evidence="3">The sequence shown here is derived from an EMBL/GenBank/DDBJ whole genome shotgun (WGS) entry which is preliminary data.</text>
</comment>
<evidence type="ECO:0000259" key="2">
    <source>
        <dbReference type="Pfam" id="PF07007"/>
    </source>
</evidence>
<keyword evidence="1" id="KW-0732">Signal</keyword>
<dbReference type="Proteomes" id="UP000316083">
    <property type="component" value="Unassembled WGS sequence"/>
</dbReference>
<proteinExistence type="predicted"/>
<dbReference type="Pfam" id="PF07007">
    <property type="entry name" value="LprI"/>
    <property type="match status" value="1"/>
</dbReference>
<reference evidence="3 4" key="1">
    <citation type="submission" date="2019-06" db="EMBL/GenBank/DDBJ databases">
        <title>Genomic Encyclopedia of Type Strains, Phase IV (KMG-V): Genome sequencing to study the core and pangenomes of soil and plant-associated prokaryotes.</title>
        <authorList>
            <person name="Whitman W."/>
        </authorList>
    </citation>
    <scope>NUCLEOTIDE SEQUENCE [LARGE SCALE GENOMIC DNA]</scope>
    <source>
        <strain evidence="3 4">BR 11796</strain>
    </source>
</reference>
<name>A0A560AP30_AZOBR</name>
<dbReference type="InterPro" id="IPR052755">
    <property type="entry name" value="Lysozyme_Inhibitor_LprI"/>
</dbReference>
<dbReference type="PANTHER" id="PTHR37549">
    <property type="entry name" value="LIPOPROTEIN LPRI"/>
    <property type="match status" value="1"/>
</dbReference>
<dbReference type="InterPro" id="IPR009739">
    <property type="entry name" value="LprI-like_N"/>
</dbReference>
<dbReference type="AlphaFoldDB" id="A0A560AP30"/>
<evidence type="ECO:0000256" key="1">
    <source>
        <dbReference type="SAM" id="SignalP"/>
    </source>
</evidence>
<dbReference type="RefSeq" id="WP_145679056.1">
    <property type="nucleotide sequence ID" value="NZ_VITF01000015.1"/>
</dbReference>